<dbReference type="PANTHER" id="PTHR35010">
    <property type="entry name" value="BLL4672 PROTEIN-RELATED"/>
    <property type="match status" value="1"/>
</dbReference>
<comment type="caution">
    <text evidence="2">The sequence shown here is derived from an EMBL/GenBank/DDBJ whole genome shotgun (WGS) entry which is preliminary data.</text>
</comment>
<sequence>MFRYNMIHVTAYGTLGLESPPAWAFTTALKAVHQPTLAPIRAIVRRILSAHEPFPALAVDGEWTMLDANAGVGVFLVGLDPALLTPPVNVLRLTLHPGGLAPRIVNLGQWRGHVLNRLERQITATGSPALAELYSELAAYPVDRGFALASVPDADVPAVPMRLRHDGHELALLSVTSVFGTPRNVTTAELAVESFFPADAATRTALTALVG</sequence>
<dbReference type="EMBL" id="JADLQN010000002">
    <property type="protein sequence ID" value="MBF6355779.1"/>
    <property type="molecule type" value="Genomic_DNA"/>
</dbReference>
<proteinExistence type="predicted"/>
<gene>
    <name evidence="2" type="ORF">IU449_14685</name>
</gene>
<name>A0ABS0DBC9_9NOCA</name>
<dbReference type="Gene3D" id="3.30.450.180">
    <property type="match status" value="1"/>
</dbReference>
<feature type="domain" description="MmyB-like transcription regulator ligand binding" evidence="1">
    <location>
        <begin position="41"/>
        <end position="209"/>
    </location>
</feature>
<dbReference type="Pfam" id="PF17765">
    <property type="entry name" value="MLTR_LBD"/>
    <property type="match status" value="1"/>
</dbReference>
<keyword evidence="3" id="KW-1185">Reference proteome</keyword>
<dbReference type="Proteomes" id="UP000707731">
    <property type="component" value="Unassembled WGS sequence"/>
</dbReference>
<evidence type="ECO:0000313" key="3">
    <source>
        <dbReference type="Proteomes" id="UP000707731"/>
    </source>
</evidence>
<organism evidence="2 3">
    <name type="scientific">Nocardia higoensis</name>
    <dbReference type="NCBI Taxonomy" id="228599"/>
    <lineage>
        <taxon>Bacteria</taxon>
        <taxon>Bacillati</taxon>
        <taxon>Actinomycetota</taxon>
        <taxon>Actinomycetes</taxon>
        <taxon>Mycobacteriales</taxon>
        <taxon>Nocardiaceae</taxon>
        <taxon>Nocardia</taxon>
    </lineage>
</organism>
<accession>A0ABS0DBC9</accession>
<evidence type="ECO:0000313" key="2">
    <source>
        <dbReference type="EMBL" id="MBF6355779.1"/>
    </source>
</evidence>
<reference evidence="2 3" key="1">
    <citation type="submission" date="2020-10" db="EMBL/GenBank/DDBJ databases">
        <title>Identification of Nocardia species via Next-generation sequencing and recognition of intraspecies genetic diversity.</title>
        <authorList>
            <person name="Li P."/>
            <person name="Li P."/>
            <person name="Lu B."/>
        </authorList>
    </citation>
    <scope>NUCLEOTIDE SEQUENCE [LARGE SCALE GENOMIC DNA]</scope>
    <source>
        <strain evidence="2 3">BJ06-0143</strain>
    </source>
</reference>
<evidence type="ECO:0000259" key="1">
    <source>
        <dbReference type="Pfam" id="PF17765"/>
    </source>
</evidence>
<dbReference type="InterPro" id="IPR041413">
    <property type="entry name" value="MLTR_LBD"/>
</dbReference>
<protein>
    <submittedName>
        <fullName evidence="2">Transcriptional regulator</fullName>
    </submittedName>
</protein>
<dbReference type="PANTHER" id="PTHR35010:SF4">
    <property type="entry name" value="BLL5781 PROTEIN"/>
    <property type="match status" value="1"/>
</dbReference>